<dbReference type="PANTHER" id="PTHR43420:SF12">
    <property type="entry name" value="N-ACETYLTRANSFERASE DOMAIN-CONTAINING PROTEIN"/>
    <property type="match status" value="1"/>
</dbReference>
<evidence type="ECO:0000256" key="2">
    <source>
        <dbReference type="ARBA" id="ARBA00023315"/>
    </source>
</evidence>
<accession>A0A8J3JAN2</accession>
<evidence type="ECO:0000313" key="4">
    <source>
        <dbReference type="EMBL" id="GID13152.1"/>
    </source>
</evidence>
<dbReference type="AlphaFoldDB" id="A0A8J3JAN2"/>
<gene>
    <name evidence="4" type="ORF">Aru02nite_40410</name>
</gene>
<dbReference type="EMBL" id="BOMB01000023">
    <property type="protein sequence ID" value="GID13152.1"/>
    <property type="molecule type" value="Genomic_DNA"/>
</dbReference>
<dbReference type="PANTHER" id="PTHR43420">
    <property type="entry name" value="ACETYLTRANSFERASE"/>
    <property type="match status" value="1"/>
</dbReference>
<dbReference type="GO" id="GO:0016747">
    <property type="term" value="F:acyltransferase activity, transferring groups other than amino-acyl groups"/>
    <property type="evidence" value="ECO:0007669"/>
    <property type="project" value="InterPro"/>
</dbReference>
<keyword evidence="1" id="KW-0808">Transferase</keyword>
<dbReference type="RefSeq" id="WP_203659897.1">
    <property type="nucleotide sequence ID" value="NZ_BAAAZM010000007.1"/>
</dbReference>
<dbReference type="CDD" id="cd04301">
    <property type="entry name" value="NAT_SF"/>
    <property type="match status" value="1"/>
</dbReference>
<keyword evidence="5" id="KW-1185">Reference proteome</keyword>
<feature type="domain" description="N-acetyltransferase" evidence="3">
    <location>
        <begin position="157"/>
        <end position="307"/>
    </location>
</feature>
<proteinExistence type="predicted"/>
<evidence type="ECO:0000313" key="5">
    <source>
        <dbReference type="Proteomes" id="UP000612808"/>
    </source>
</evidence>
<dbReference type="InterPro" id="IPR050680">
    <property type="entry name" value="YpeA/RimI_acetyltransf"/>
</dbReference>
<protein>
    <submittedName>
        <fullName evidence="4">N-acetyltransferase</fullName>
    </submittedName>
</protein>
<comment type="caution">
    <text evidence="4">The sequence shown here is derived from an EMBL/GenBank/DDBJ whole genome shotgun (WGS) entry which is preliminary data.</text>
</comment>
<dbReference type="PROSITE" id="PS51186">
    <property type="entry name" value="GNAT"/>
    <property type="match status" value="2"/>
</dbReference>
<sequence length="307" mass="33348">MPTDIRVLDPARDVTGAVTVLRAAHPYLVLSPAALAYQVGSAPVRQRFRAFVAVDGDRVAGLVRCGVDWETSVPGQGFANLSVHPDERGHGVGGALLAAAEEYLGETGVTHVHAWVSADDASLRFAERHRYVRRRPASFLRLDLGVLPDLPEVPDGVELRPWTDFAADPRPLWSADADASRDEPGDVPVDGMDFDGWRLSCWDRPDVDRALSVAAVVDGTVAAFTLAQTDTPRYWSGMTGTRRAYRGRGLARLVKLASLRRARDAGLTVAYTGNDAENAPMLHVNAAFGYRPYATQWRCVREFGAAG</sequence>
<dbReference type="InterPro" id="IPR016181">
    <property type="entry name" value="Acyl_CoA_acyltransferase"/>
</dbReference>
<dbReference type="InterPro" id="IPR000182">
    <property type="entry name" value="GNAT_dom"/>
</dbReference>
<name>A0A8J3JAN2_9ACTN</name>
<dbReference type="Proteomes" id="UP000612808">
    <property type="component" value="Unassembled WGS sequence"/>
</dbReference>
<feature type="domain" description="N-acetyltransferase" evidence="3">
    <location>
        <begin position="3"/>
        <end position="164"/>
    </location>
</feature>
<dbReference type="Gene3D" id="3.40.630.30">
    <property type="match status" value="1"/>
</dbReference>
<dbReference type="Pfam" id="PF00583">
    <property type="entry name" value="Acetyltransf_1"/>
    <property type="match status" value="2"/>
</dbReference>
<keyword evidence="2" id="KW-0012">Acyltransferase</keyword>
<evidence type="ECO:0000256" key="1">
    <source>
        <dbReference type="ARBA" id="ARBA00022679"/>
    </source>
</evidence>
<dbReference type="SUPFAM" id="SSF55729">
    <property type="entry name" value="Acyl-CoA N-acyltransferases (Nat)"/>
    <property type="match status" value="2"/>
</dbReference>
<evidence type="ECO:0000259" key="3">
    <source>
        <dbReference type="PROSITE" id="PS51186"/>
    </source>
</evidence>
<reference evidence="4" key="1">
    <citation type="submission" date="2021-01" db="EMBL/GenBank/DDBJ databases">
        <title>Whole genome shotgun sequence of Actinocatenispora rupis NBRC 107355.</title>
        <authorList>
            <person name="Komaki H."/>
            <person name="Tamura T."/>
        </authorList>
    </citation>
    <scope>NUCLEOTIDE SEQUENCE</scope>
    <source>
        <strain evidence="4">NBRC 107355</strain>
    </source>
</reference>
<organism evidence="4 5">
    <name type="scientific">Actinocatenispora rupis</name>
    <dbReference type="NCBI Taxonomy" id="519421"/>
    <lineage>
        <taxon>Bacteria</taxon>
        <taxon>Bacillati</taxon>
        <taxon>Actinomycetota</taxon>
        <taxon>Actinomycetes</taxon>
        <taxon>Micromonosporales</taxon>
        <taxon>Micromonosporaceae</taxon>
        <taxon>Actinocatenispora</taxon>
    </lineage>
</organism>